<dbReference type="PRINTS" id="PR00035">
    <property type="entry name" value="HTHGNTR"/>
</dbReference>
<reference evidence="5" key="2">
    <citation type="submission" date="2023-01" db="EMBL/GenBank/DDBJ databases">
        <authorList>
            <person name="Sun Q."/>
            <person name="Evtushenko L."/>
        </authorList>
    </citation>
    <scope>NUCLEOTIDE SEQUENCE</scope>
    <source>
        <strain evidence="5">VKM B-2484</strain>
    </source>
</reference>
<dbReference type="GO" id="GO:0003700">
    <property type="term" value="F:DNA-binding transcription factor activity"/>
    <property type="evidence" value="ECO:0007669"/>
    <property type="project" value="InterPro"/>
</dbReference>
<dbReference type="Gene3D" id="1.10.10.10">
    <property type="entry name" value="Winged helix-like DNA-binding domain superfamily/Winged helix DNA-binding domain"/>
    <property type="match status" value="1"/>
</dbReference>
<accession>A0A9W6MYV4</accession>
<organism evidence="5 6">
    <name type="scientific">Ancylobacter dichloromethanicus</name>
    <dbReference type="NCBI Taxonomy" id="518825"/>
    <lineage>
        <taxon>Bacteria</taxon>
        <taxon>Pseudomonadati</taxon>
        <taxon>Pseudomonadota</taxon>
        <taxon>Alphaproteobacteria</taxon>
        <taxon>Hyphomicrobiales</taxon>
        <taxon>Xanthobacteraceae</taxon>
        <taxon>Ancylobacter</taxon>
    </lineage>
</organism>
<gene>
    <name evidence="5" type="ORF">GCM10017643_14520</name>
</gene>
<evidence type="ECO:0000256" key="2">
    <source>
        <dbReference type="ARBA" id="ARBA00023125"/>
    </source>
</evidence>
<dbReference type="InterPro" id="IPR000524">
    <property type="entry name" value="Tscrpt_reg_HTH_GntR"/>
</dbReference>
<dbReference type="CDD" id="cd07377">
    <property type="entry name" value="WHTH_GntR"/>
    <property type="match status" value="1"/>
</dbReference>
<reference evidence="5" key="1">
    <citation type="journal article" date="2014" name="Int. J. Syst. Evol. Microbiol.">
        <title>Complete genome sequence of Corynebacterium casei LMG S-19264T (=DSM 44701T), isolated from a smear-ripened cheese.</title>
        <authorList>
            <consortium name="US DOE Joint Genome Institute (JGI-PGF)"/>
            <person name="Walter F."/>
            <person name="Albersmeier A."/>
            <person name="Kalinowski J."/>
            <person name="Ruckert C."/>
        </authorList>
    </citation>
    <scope>NUCLEOTIDE SEQUENCE</scope>
    <source>
        <strain evidence="5">VKM B-2484</strain>
    </source>
</reference>
<dbReference type="PROSITE" id="PS50949">
    <property type="entry name" value="HTH_GNTR"/>
    <property type="match status" value="1"/>
</dbReference>
<protein>
    <submittedName>
        <fullName evidence="5">Transcriptional regulator</fullName>
    </submittedName>
</protein>
<feature type="domain" description="HTH gntR-type" evidence="4">
    <location>
        <begin position="39"/>
        <end position="106"/>
    </location>
</feature>
<keyword evidence="2" id="KW-0238">DNA-binding</keyword>
<dbReference type="SUPFAM" id="SSF46785">
    <property type="entry name" value="Winged helix' DNA-binding domain"/>
    <property type="match status" value="1"/>
</dbReference>
<dbReference type="AlphaFoldDB" id="A0A9W6MYV4"/>
<dbReference type="PANTHER" id="PTHR43537">
    <property type="entry name" value="TRANSCRIPTIONAL REGULATOR, GNTR FAMILY"/>
    <property type="match status" value="1"/>
</dbReference>
<dbReference type="InterPro" id="IPR036390">
    <property type="entry name" value="WH_DNA-bd_sf"/>
</dbReference>
<dbReference type="InterPro" id="IPR036388">
    <property type="entry name" value="WH-like_DNA-bd_sf"/>
</dbReference>
<name>A0A9W6MYV4_9HYPH</name>
<dbReference type="Gene3D" id="1.20.120.530">
    <property type="entry name" value="GntR ligand-binding domain-like"/>
    <property type="match status" value="1"/>
</dbReference>
<evidence type="ECO:0000259" key="4">
    <source>
        <dbReference type="PROSITE" id="PS50949"/>
    </source>
</evidence>
<evidence type="ECO:0000313" key="6">
    <source>
        <dbReference type="Proteomes" id="UP001143370"/>
    </source>
</evidence>
<sequence>MRDAARRAGGELVACLLMSVLPVRFPLDPSAAGARRARVTRAEELRMHLADEITRGTLPPGTALDETALAARFGVSRTPVREALRELVASGLVDARPHRGAVVARPSVQRLQAMFEVMAELEALCAGLSALNMTPQERQKLESLHADMGELMRLGDFAAYREANEQFHTSIYAGSHNDYLIELTLGTRRRLSPFRRAQFRALGRLALSHAEHERVTTAIARGDRDGAALAMRHHIAIVHDAYEQYAQTV</sequence>
<dbReference type="PANTHER" id="PTHR43537:SF49">
    <property type="entry name" value="TRANSCRIPTIONAL REGULATORY PROTEIN"/>
    <property type="match status" value="1"/>
</dbReference>
<keyword evidence="1" id="KW-0805">Transcription regulation</keyword>
<dbReference type="SUPFAM" id="SSF48008">
    <property type="entry name" value="GntR ligand-binding domain-like"/>
    <property type="match status" value="1"/>
</dbReference>
<keyword evidence="6" id="KW-1185">Reference proteome</keyword>
<dbReference type="InterPro" id="IPR011711">
    <property type="entry name" value="GntR_C"/>
</dbReference>
<dbReference type="InterPro" id="IPR008920">
    <property type="entry name" value="TF_FadR/GntR_C"/>
</dbReference>
<dbReference type="Proteomes" id="UP001143370">
    <property type="component" value="Unassembled WGS sequence"/>
</dbReference>
<proteinExistence type="predicted"/>
<comment type="caution">
    <text evidence="5">The sequence shown here is derived from an EMBL/GenBank/DDBJ whole genome shotgun (WGS) entry which is preliminary data.</text>
</comment>
<dbReference type="EMBL" id="BSFJ01000005">
    <property type="protein sequence ID" value="GLK71337.1"/>
    <property type="molecule type" value="Genomic_DNA"/>
</dbReference>
<evidence type="ECO:0000256" key="3">
    <source>
        <dbReference type="ARBA" id="ARBA00023163"/>
    </source>
</evidence>
<dbReference type="GO" id="GO:0003677">
    <property type="term" value="F:DNA binding"/>
    <property type="evidence" value="ECO:0007669"/>
    <property type="project" value="UniProtKB-KW"/>
</dbReference>
<dbReference type="SMART" id="SM00345">
    <property type="entry name" value="HTH_GNTR"/>
    <property type="match status" value="1"/>
</dbReference>
<dbReference type="SMART" id="SM00895">
    <property type="entry name" value="FCD"/>
    <property type="match status" value="1"/>
</dbReference>
<dbReference type="Pfam" id="PF07729">
    <property type="entry name" value="FCD"/>
    <property type="match status" value="1"/>
</dbReference>
<evidence type="ECO:0000313" key="5">
    <source>
        <dbReference type="EMBL" id="GLK71337.1"/>
    </source>
</evidence>
<keyword evidence="3" id="KW-0804">Transcription</keyword>
<dbReference type="Pfam" id="PF00392">
    <property type="entry name" value="GntR"/>
    <property type="match status" value="1"/>
</dbReference>
<evidence type="ECO:0000256" key="1">
    <source>
        <dbReference type="ARBA" id="ARBA00023015"/>
    </source>
</evidence>